<dbReference type="eggNOG" id="COG0596">
    <property type="taxonomic scope" value="Bacteria"/>
</dbReference>
<dbReference type="InterPro" id="IPR000073">
    <property type="entry name" value="AB_hydrolase_1"/>
</dbReference>
<evidence type="ECO:0000259" key="3">
    <source>
        <dbReference type="Pfam" id="PF02627"/>
    </source>
</evidence>
<dbReference type="SUPFAM" id="SSF69118">
    <property type="entry name" value="AhpD-like"/>
    <property type="match status" value="1"/>
</dbReference>
<dbReference type="Gene3D" id="1.20.1290.10">
    <property type="entry name" value="AhpD-like"/>
    <property type="match status" value="1"/>
</dbReference>
<feature type="domain" description="AB hydrolase-1" evidence="2">
    <location>
        <begin position="14"/>
        <end position="233"/>
    </location>
</feature>
<dbReference type="NCBIfam" id="TIGR02425">
    <property type="entry name" value="decarb_PcaC"/>
    <property type="match status" value="1"/>
</dbReference>
<reference evidence="5" key="1">
    <citation type="journal article" date="2012" name="Appl. Microbiol. Biotechnol.">
        <title>The complete genome sequence of Pantoea ananatis AJ13355, an organism with great biotechnological potential.</title>
        <authorList>
            <person name="Hara Y."/>
            <person name="Kadotani N."/>
            <person name="Izui H."/>
            <person name="Katashkina J.I."/>
            <person name="Kuvaeva T.M."/>
            <person name="Andreeva I.G."/>
            <person name="Golubeva L.I."/>
            <person name="Malko D.B."/>
            <person name="Makeev V.J."/>
            <person name="Mashko S.V."/>
            <person name="Kozlov Y.I."/>
        </authorList>
    </citation>
    <scope>NUCLEOTIDE SEQUENCE [LARGE SCALE GENOMIC DNA]</scope>
    <source>
        <strain evidence="5">AJ13355</strain>
    </source>
</reference>
<dbReference type="InterPro" id="IPR012788">
    <property type="entry name" value="Decarb_PcaC"/>
</dbReference>
<dbReference type="InterPro" id="IPR029058">
    <property type="entry name" value="AB_hydrolase_fold"/>
</dbReference>
<gene>
    <name evidence="4" type="primary">catD</name>
    <name evidence="4" type="ordered locus">PAJ_2591</name>
</gene>
<sequence length="380" mass="41748">MMLHYVLEGPDDAPVILFSNSLGTTSEMWQPQRDALIGTYRLLRYDVPGHGASAPNGQTRSLEQLGMAVLSLLDQLGIDRVHFCGISMGGLTGLWLARFHPQRLITLTIANSAAKIGESAAWRERAAQARQYGMAAIAEGAAARWFTPAFCERAPATVNHLVSQLSACDADSYADCCEALATADLRHELAAISLPVLVIAGRDDRVTTLADADSMAEQIPGAQRVVLPASHLSSVEVWLAFNRALQPFIDAQLTQQQRYQQGMTVRRAVLGDAHVERTLENLSPLNDEFQNFISRYAWGEIWTRPGLTRHTRSLITIGMLIALNREAELKMHLRAAFNNGVSRDEIKELLMHSALYCGLPASNAAFHLAQSVFDEQDSAQ</sequence>
<dbReference type="HOGENOM" id="CLU_020336_54_1_6"/>
<name>A0A0H3KZR5_PANAA</name>
<dbReference type="Pfam" id="PF00561">
    <property type="entry name" value="Abhydrolase_1"/>
    <property type="match status" value="1"/>
</dbReference>
<dbReference type="KEGG" id="paj:PAJ_2591"/>
<organism evidence="4 5">
    <name type="scientific">Pantoea ananatis (strain AJ13355)</name>
    <dbReference type="NCBI Taxonomy" id="932677"/>
    <lineage>
        <taxon>Bacteria</taxon>
        <taxon>Pseudomonadati</taxon>
        <taxon>Pseudomonadota</taxon>
        <taxon>Gammaproteobacteria</taxon>
        <taxon>Enterobacterales</taxon>
        <taxon>Erwiniaceae</taxon>
        <taxon>Pantoea</taxon>
    </lineage>
</organism>
<dbReference type="Proteomes" id="UP000006690">
    <property type="component" value="Chromosome"/>
</dbReference>
<dbReference type="NCBIfam" id="TIGR02427">
    <property type="entry name" value="protocat_pcaD"/>
    <property type="match status" value="1"/>
</dbReference>
<dbReference type="InterPro" id="IPR026968">
    <property type="entry name" value="PcaD/CatD"/>
</dbReference>
<proteinExistence type="predicted"/>
<evidence type="ECO:0000259" key="2">
    <source>
        <dbReference type="Pfam" id="PF00561"/>
    </source>
</evidence>
<dbReference type="InterPro" id="IPR003779">
    <property type="entry name" value="CMD-like"/>
</dbReference>
<dbReference type="Pfam" id="PF02627">
    <property type="entry name" value="CMD"/>
    <property type="match status" value="1"/>
</dbReference>
<dbReference type="GO" id="GO:0047570">
    <property type="term" value="F:3-oxoadipate enol-lactonase activity"/>
    <property type="evidence" value="ECO:0007669"/>
    <property type="project" value="InterPro"/>
</dbReference>
<dbReference type="eggNOG" id="COG0599">
    <property type="taxonomic scope" value="Bacteria"/>
</dbReference>
<dbReference type="EC" id="4.1.1.44" evidence="1"/>
<dbReference type="GO" id="GO:0042952">
    <property type="term" value="P:beta-ketoadipate pathway"/>
    <property type="evidence" value="ECO:0007669"/>
    <property type="project" value="InterPro"/>
</dbReference>
<dbReference type="PANTHER" id="PTHR33570">
    <property type="entry name" value="4-CARBOXYMUCONOLACTONE DECARBOXYLASE FAMILY PROTEIN"/>
    <property type="match status" value="1"/>
</dbReference>
<dbReference type="SUPFAM" id="SSF53474">
    <property type="entry name" value="alpha/beta-Hydrolases"/>
    <property type="match status" value="1"/>
</dbReference>
<dbReference type="InterPro" id="IPR029032">
    <property type="entry name" value="AhpD-like"/>
</dbReference>
<dbReference type="GO" id="GO:0051920">
    <property type="term" value="F:peroxiredoxin activity"/>
    <property type="evidence" value="ECO:0007669"/>
    <property type="project" value="InterPro"/>
</dbReference>
<feature type="domain" description="Carboxymuconolactone decarboxylase-like" evidence="3">
    <location>
        <begin position="288"/>
        <end position="370"/>
    </location>
</feature>
<dbReference type="PANTHER" id="PTHR33570:SF2">
    <property type="entry name" value="CARBOXYMUCONOLACTONE DECARBOXYLASE-LIKE DOMAIN-CONTAINING PROTEIN"/>
    <property type="match status" value="1"/>
</dbReference>
<dbReference type="PRINTS" id="PR00111">
    <property type="entry name" value="ABHYDROLASE"/>
</dbReference>
<dbReference type="PATRIC" id="fig|932677.3.peg.3025"/>
<evidence type="ECO:0000313" key="4">
    <source>
        <dbReference type="EMBL" id="BAK12671.1"/>
    </source>
</evidence>
<dbReference type="Gene3D" id="3.40.50.1820">
    <property type="entry name" value="alpha/beta hydrolase"/>
    <property type="match status" value="1"/>
</dbReference>
<dbReference type="AlphaFoldDB" id="A0A0H3KZR5"/>
<dbReference type="OrthoDB" id="9780765at2"/>
<dbReference type="EMBL" id="AP012032">
    <property type="protein sequence ID" value="BAK12671.1"/>
    <property type="molecule type" value="Genomic_DNA"/>
</dbReference>
<accession>A0A0H3KZR5</accession>
<evidence type="ECO:0000256" key="1">
    <source>
        <dbReference type="NCBIfam" id="TIGR02425"/>
    </source>
</evidence>
<protein>
    <recommendedName>
        <fullName evidence="1">4-carboxymuconolactone decarboxylase</fullName>
        <ecNumber evidence="1">4.1.1.44</ecNumber>
    </recommendedName>
</protein>
<evidence type="ECO:0000313" key="5">
    <source>
        <dbReference type="Proteomes" id="UP000006690"/>
    </source>
</evidence>
<dbReference type="InterPro" id="IPR052512">
    <property type="entry name" value="4CMD/NDH-1_regulator"/>
</dbReference>
<dbReference type="GO" id="GO:0047575">
    <property type="term" value="F:4-carboxymuconolactone decarboxylase activity"/>
    <property type="evidence" value="ECO:0007669"/>
    <property type="project" value="UniProtKB-UniRule"/>
</dbReference>